<dbReference type="InterPro" id="IPR017926">
    <property type="entry name" value="GATASE"/>
</dbReference>
<reference evidence="2" key="1">
    <citation type="submission" date="2021-10" db="EMBL/GenBank/DDBJ databases">
        <title>The diversity and Nitrogen Metabolism of Culturable Nitrate-Utilizing Bacteria Within the Oxygen Minimum Zone of the Changjiang (Yangtze River)Estuary.</title>
        <authorList>
            <person name="Zhang D."/>
            <person name="Zheng J."/>
            <person name="Liu S."/>
            <person name="He W."/>
        </authorList>
    </citation>
    <scope>NUCLEOTIDE SEQUENCE</scope>
    <source>
        <strain evidence="2">FXH-223</strain>
    </source>
</reference>
<keyword evidence="2" id="KW-0315">Glutamine amidotransferase</keyword>
<feature type="domain" description="Glutamine amidotransferase" evidence="1">
    <location>
        <begin position="88"/>
        <end position="194"/>
    </location>
</feature>
<dbReference type="EMBL" id="JAJGNA010000002">
    <property type="protein sequence ID" value="MCC4307471.1"/>
    <property type="molecule type" value="Genomic_DNA"/>
</dbReference>
<evidence type="ECO:0000259" key="1">
    <source>
        <dbReference type="Pfam" id="PF00117"/>
    </source>
</evidence>
<dbReference type="CDD" id="cd01741">
    <property type="entry name" value="GATase1_1"/>
    <property type="match status" value="1"/>
</dbReference>
<evidence type="ECO:0000313" key="3">
    <source>
        <dbReference type="Proteomes" id="UP001108027"/>
    </source>
</evidence>
<sequence length="240" mass="26040">MKPVLILKTGSTFPTLRQHYGDFEHWISSGLGEHTPVRVVDALDGDALPHPAEAAGVVITGSHAMLTEEAPWMRRLMRWLEDTLGLAEAPPMLGICFGHQLLARTLGGDVDNHPLGMEAGTVALRLTAAARTDALFAGLWDQPWAQMMHRQSVLVAPPGVDVLASNGHDSCQAFRYGHQVWGCQFHPEFSADVTRAYLQAQRGALLSDQQVDDALPRVRECPQASSLLGHFASRVVPAAA</sequence>
<dbReference type="InterPro" id="IPR044992">
    <property type="entry name" value="ChyE-like"/>
</dbReference>
<organism evidence="2 3">
    <name type="scientific">Alloalcanivorax marinus</name>
    <dbReference type="NCBI Taxonomy" id="1177169"/>
    <lineage>
        <taxon>Bacteria</taxon>
        <taxon>Pseudomonadati</taxon>
        <taxon>Pseudomonadota</taxon>
        <taxon>Gammaproteobacteria</taxon>
        <taxon>Oceanospirillales</taxon>
        <taxon>Alcanivoracaceae</taxon>
        <taxon>Alloalcanivorax</taxon>
    </lineage>
</organism>
<keyword evidence="3" id="KW-1185">Reference proteome</keyword>
<dbReference type="NCBIfam" id="NF006562">
    <property type="entry name" value="PRK09065.1"/>
    <property type="match status" value="1"/>
</dbReference>
<accession>A0A9Q3YME4</accession>
<gene>
    <name evidence="2" type="ORF">LL252_02710</name>
</gene>
<dbReference type="Gene3D" id="3.40.50.880">
    <property type="match status" value="1"/>
</dbReference>
<dbReference type="Pfam" id="PF00117">
    <property type="entry name" value="GATase"/>
    <property type="match status" value="1"/>
</dbReference>
<dbReference type="SUPFAM" id="SSF52317">
    <property type="entry name" value="Class I glutamine amidotransferase-like"/>
    <property type="match status" value="1"/>
</dbReference>
<proteinExistence type="predicted"/>
<dbReference type="PANTHER" id="PTHR42695">
    <property type="entry name" value="GLUTAMINE AMIDOTRANSFERASE YLR126C-RELATED"/>
    <property type="match status" value="1"/>
</dbReference>
<dbReference type="PROSITE" id="PS51273">
    <property type="entry name" value="GATASE_TYPE_1"/>
    <property type="match status" value="1"/>
</dbReference>
<dbReference type="GO" id="GO:0005829">
    <property type="term" value="C:cytosol"/>
    <property type="evidence" value="ECO:0007669"/>
    <property type="project" value="TreeGrafter"/>
</dbReference>
<name>A0A9Q3YME4_9GAMM</name>
<comment type="caution">
    <text evidence="2">The sequence shown here is derived from an EMBL/GenBank/DDBJ whole genome shotgun (WGS) entry which is preliminary data.</text>
</comment>
<dbReference type="PANTHER" id="PTHR42695:SF5">
    <property type="entry name" value="GLUTAMINE AMIDOTRANSFERASE YLR126C-RELATED"/>
    <property type="match status" value="1"/>
</dbReference>
<protein>
    <submittedName>
        <fullName evidence="2">Glutamine amidotransferase</fullName>
    </submittedName>
</protein>
<dbReference type="AlphaFoldDB" id="A0A9Q3YME4"/>
<dbReference type="InterPro" id="IPR029062">
    <property type="entry name" value="Class_I_gatase-like"/>
</dbReference>
<evidence type="ECO:0000313" key="2">
    <source>
        <dbReference type="EMBL" id="MCC4307471.1"/>
    </source>
</evidence>
<dbReference type="Proteomes" id="UP001108027">
    <property type="component" value="Unassembled WGS sequence"/>
</dbReference>
<dbReference type="RefSeq" id="WP_228232723.1">
    <property type="nucleotide sequence ID" value="NZ_JAJGNA010000002.1"/>
</dbReference>